<dbReference type="RefSeq" id="WP_187995907.1">
    <property type="nucleotide sequence ID" value="NZ_JACEXG010000001.1"/>
</dbReference>
<dbReference type="SUPFAM" id="SSF49785">
    <property type="entry name" value="Galactose-binding domain-like"/>
    <property type="match status" value="1"/>
</dbReference>
<evidence type="ECO:0000313" key="1">
    <source>
        <dbReference type="EMBL" id="MBM9432332.1"/>
    </source>
</evidence>
<sequence length="601" mass="63689">MTTMLGSYPEPSRSASGEAVRIGVLKRLTEGGLTAIVTLAGAEFELPILPGRYTEGATVSILESNGKPRRVIGPAGTWPESLEADSAAPIVTAMPQYVPEEMTDEERDLVYGADERISQVAQDTDEALSQLSTDLANLGASKNSTTFSPYAPGSTPGQEGDLWFQLAPDGNASLVWRYVGDTWAISKLAETVLGDVSLAKLRAGFGKIDEAVITKLGVDGLDARAIRTSVLHVAAGNLIPNGDGQINNSFTSSWVWSDGDVPAGSSAQAGWTSTTGGGLLHGNTDARIRVDPNEEYLLTFWAKASSAGTFRFAIQTRDAAYQPVDYFYRGPTYSVGPEWQKYELSIPPAWLAGPFVELDLRNATSPSIRTAGWDLRPKVGGRLVVDGVIDGKTVVGAEFWTSSNTANAVRMNQDGISAFINGVEQVRLSQNVEGGLAVRNPFTGTLVPLTKTAFGNVVMAPTRALGIPAASDRWTDPTTGEIIGRFTTTTTRYMVLIGGTLDIASINSGFSVHALGARFVNVTTGAEYWTASSAFAGPVAPDARLNGATYTAAGGLSIITTIQLPANVAFDVDLRYRAMKPSGITGNATVLDRSILLMPIH</sequence>
<evidence type="ECO:0000313" key="2">
    <source>
        <dbReference type="Proteomes" id="UP000705983"/>
    </source>
</evidence>
<comment type="caution">
    <text evidence="1">The sequence shown here is derived from an EMBL/GenBank/DDBJ whole genome shotgun (WGS) entry which is preliminary data.</text>
</comment>
<dbReference type="Proteomes" id="UP000705983">
    <property type="component" value="Unassembled WGS sequence"/>
</dbReference>
<gene>
    <name evidence="1" type="ORF">JVW63_01220</name>
</gene>
<dbReference type="InterPro" id="IPR008979">
    <property type="entry name" value="Galactose-bd-like_sf"/>
</dbReference>
<accession>A0ABS2TEZ2</accession>
<dbReference type="Gene3D" id="2.60.120.260">
    <property type="entry name" value="Galactose-binding domain-like"/>
    <property type="match status" value="1"/>
</dbReference>
<proteinExistence type="predicted"/>
<organism evidence="1 2">
    <name type="scientific">Flaviflexus equikiangi</name>
    <dbReference type="NCBI Taxonomy" id="2758573"/>
    <lineage>
        <taxon>Bacteria</taxon>
        <taxon>Bacillati</taxon>
        <taxon>Actinomycetota</taxon>
        <taxon>Actinomycetes</taxon>
        <taxon>Actinomycetales</taxon>
        <taxon>Actinomycetaceae</taxon>
        <taxon>Flaviflexus</taxon>
    </lineage>
</organism>
<dbReference type="EMBL" id="JAFFJS010000001">
    <property type="protein sequence ID" value="MBM9432332.1"/>
    <property type="molecule type" value="Genomic_DNA"/>
</dbReference>
<evidence type="ECO:0008006" key="3">
    <source>
        <dbReference type="Google" id="ProtNLM"/>
    </source>
</evidence>
<name>A0ABS2TEZ2_9ACTO</name>
<protein>
    <recommendedName>
        <fullName evidence="3">CBM-cenC domain-containing protein</fullName>
    </recommendedName>
</protein>
<keyword evidence="2" id="KW-1185">Reference proteome</keyword>
<reference evidence="2" key="1">
    <citation type="submission" date="2021-02" db="EMBL/GenBank/DDBJ databases">
        <title>Leucobacter sp. CX169.</title>
        <authorList>
            <person name="Cheng Y."/>
        </authorList>
    </citation>
    <scope>NUCLEOTIDE SEQUENCE [LARGE SCALE GENOMIC DNA]</scope>
    <source>
        <strain evidence="2">JY899</strain>
    </source>
</reference>